<feature type="domain" description="Ketoreductase" evidence="2">
    <location>
        <begin position="20"/>
        <end position="215"/>
    </location>
</feature>
<organism evidence="3 4">
    <name type="scientific">Dyella ginsengisoli</name>
    <dbReference type="NCBI Taxonomy" id="363848"/>
    <lineage>
        <taxon>Bacteria</taxon>
        <taxon>Pseudomonadati</taxon>
        <taxon>Pseudomonadota</taxon>
        <taxon>Gammaproteobacteria</taxon>
        <taxon>Lysobacterales</taxon>
        <taxon>Rhodanobacteraceae</taxon>
        <taxon>Dyella</taxon>
    </lineage>
</organism>
<dbReference type="InterPro" id="IPR002347">
    <property type="entry name" value="SDR_fam"/>
</dbReference>
<dbReference type="PANTHER" id="PTHR43544">
    <property type="entry name" value="SHORT-CHAIN DEHYDROGENASE/REDUCTASE"/>
    <property type="match status" value="1"/>
</dbReference>
<dbReference type="Pfam" id="PF00106">
    <property type="entry name" value="adh_short"/>
    <property type="match status" value="1"/>
</dbReference>
<dbReference type="InterPro" id="IPR036291">
    <property type="entry name" value="NAD(P)-bd_dom_sf"/>
</dbReference>
<proteinExistence type="inferred from homology"/>
<name>A0ABW8K033_9GAMM</name>
<dbReference type="InterPro" id="IPR051468">
    <property type="entry name" value="Fungal_SecMetab_SDRs"/>
</dbReference>
<gene>
    <name evidence="3" type="ORF">ISP17_15545</name>
</gene>
<comment type="caution">
    <text evidence="3">The sequence shown here is derived from an EMBL/GenBank/DDBJ whole genome shotgun (WGS) entry which is preliminary data.</text>
</comment>
<dbReference type="SUPFAM" id="SSF51735">
    <property type="entry name" value="NAD(P)-binding Rossmann-fold domains"/>
    <property type="match status" value="1"/>
</dbReference>
<dbReference type="InterPro" id="IPR057326">
    <property type="entry name" value="KR_dom"/>
</dbReference>
<dbReference type="CDD" id="cd05325">
    <property type="entry name" value="carb_red_sniffer_like_SDR_c"/>
    <property type="match status" value="1"/>
</dbReference>
<evidence type="ECO:0000256" key="1">
    <source>
        <dbReference type="ARBA" id="ARBA00006484"/>
    </source>
</evidence>
<evidence type="ECO:0000313" key="3">
    <source>
        <dbReference type="EMBL" id="MFK2905377.1"/>
    </source>
</evidence>
<comment type="similarity">
    <text evidence="1">Belongs to the short-chain dehydrogenases/reductases (SDR) family.</text>
</comment>
<dbReference type="Gene3D" id="3.40.50.720">
    <property type="entry name" value="NAD(P)-binding Rossmann-like Domain"/>
    <property type="match status" value="1"/>
</dbReference>
<dbReference type="PANTHER" id="PTHR43544:SF12">
    <property type="entry name" value="NAD(P)-BINDING ROSSMANN-FOLD SUPERFAMILY PROTEIN"/>
    <property type="match status" value="1"/>
</dbReference>
<dbReference type="PRINTS" id="PR00081">
    <property type="entry name" value="GDHRDH"/>
</dbReference>
<reference evidence="3 4" key="1">
    <citation type="submission" date="2020-10" db="EMBL/GenBank/DDBJ databases">
        <title>Phylogeny of dyella-like bacteria.</title>
        <authorList>
            <person name="Fu J."/>
        </authorList>
    </citation>
    <scope>NUCLEOTIDE SEQUENCE [LARGE SCALE GENOMIC DNA]</scope>
    <source>
        <strain evidence="3 4">Gsoil3046</strain>
    </source>
</reference>
<accession>A0ABW8K033</accession>
<protein>
    <submittedName>
        <fullName evidence="3">SDR family NAD(P)-dependent oxidoreductase</fullName>
    </submittedName>
</protein>
<dbReference type="RefSeq" id="WP_404634824.1">
    <property type="nucleotide sequence ID" value="NZ_JADIKM010000004.1"/>
</dbReference>
<dbReference type="EMBL" id="JADIKM010000004">
    <property type="protein sequence ID" value="MFK2905377.1"/>
    <property type="molecule type" value="Genomic_DNA"/>
</dbReference>
<dbReference type="Proteomes" id="UP001620460">
    <property type="component" value="Unassembled WGS sequence"/>
</dbReference>
<sequence length="264" mass="28059">MIPSPTETRAPLLHDQRAPARALVTGASRGIGLALVRELLAHPQVVRITAVARQATRSDALAALRAEAGERLQCIDADLTDDQALADLATHLRGQHPTLDLVINAAGVLHGDGIRPEKSVTQVRRAALERVFALNAFAPILLAQALLPLLTGACVFASLSARVGSIGDNRLGGWYAYRASKAAQNQLMKTFAIELARRNPKACCLLLHPGTVDTSLSAPFQANVPAEKLFAPERAAAQLLGVIARATPADSGRFIAWDGTDIPW</sequence>
<keyword evidence="4" id="KW-1185">Reference proteome</keyword>
<evidence type="ECO:0000313" key="4">
    <source>
        <dbReference type="Proteomes" id="UP001620460"/>
    </source>
</evidence>
<evidence type="ECO:0000259" key="2">
    <source>
        <dbReference type="SMART" id="SM00822"/>
    </source>
</evidence>
<dbReference type="SMART" id="SM00822">
    <property type="entry name" value="PKS_KR"/>
    <property type="match status" value="1"/>
</dbReference>